<proteinExistence type="predicted"/>
<sequence length="160" mass="18482">MGQTIEQRRPPTFGGWSEPNQVLFDQQTFMDVSRERALKQSYDRNEQWNRAHMYAHKEEENNHYLDDRQCRLHDQWHAGQPLEADPPVVDYTTLPPYDGSVSYPTPPLHHSQWVDPHAMSYQQANPSGNQGGSSSSGAFCFGEWNDIMTSIFGPPHPKYY</sequence>
<reference evidence="1" key="2">
    <citation type="submission" date="2020-06" db="EMBL/GenBank/DDBJ databases">
        <title>Helianthus annuus Genome sequencing and assembly Release 2.</title>
        <authorList>
            <person name="Gouzy J."/>
            <person name="Langlade N."/>
            <person name="Munos S."/>
        </authorList>
    </citation>
    <scope>NUCLEOTIDE SEQUENCE</scope>
    <source>
        <tissue evidence="1">Leaves</tissue>
    </source>
</reference>
<comment type="caution">
    <text evidence="1">The sequence shown here is derived from an EMBL/GenBank/DDBJ whole genome shotgun (WGS) entry which is preliminary data.</text>
</comment>
<reference evidence="1" key="1">
    <citation type="journal article" date="2017" name="Nature">
        <title>The sunflower genome provides insights into oil metabolism, flowering and Asterid evolution.</title>
        <authorList>
            <person name="Badouin H."/>
            <person name="Gouzy J."/>
            <person name="Grassa C.J."/>
            <person name="Murat F."/>
            <person name="Staton S.E."/>
            <person name="Cottret L."/>
            <person name="Lelandais-Briere C."/>
            <person name="Owens G.L."/>
            <person name="Carrere S."/>
            <person name="Mayjonade B."/>
            <person name="Legrand L."/>
            <person name="Gill N."/>
            <person name="Kane N.C."/>
            <person name="Bowers J.E."/>
            <person name="Hubner S."/>
            <person name="Bellec A."/>
            <person name="Berard A."/>
            <person name="Berges H."/>
            <person name="Blanchet N."/>
            <person name="Boniface M.C."/>
            <person name="Brunel D."/>
            <person name="Catrice O."/>
            <person name="Chaidir N."/>
            <person name="Claudel C."/>
            <person name="Donnadieu C."/>
            <person name="Faraut T."/>
            <person name="Fievet G."/>
            <person name="Helmstetter N."/>
            <person name="King M."/>
            <person name="Knapp S.J."/>
            <person name="Lai Z."/>
            <person name="Le Paslier M.C."/>
            <person name="Lippi Y."/>
            <person name="Lorenzon L."/>
            <person name="Mandel J.R."/>
            <person name="Marage G."/>
            <person name="Marchand G."/>
            <person name="Marquand E."/>
            <person name="Bret-Mestries E."/>
            <person name="Morien E."/>
            <person name="Nambeesan S."/>
            <person name="Nguyen T."/>
            <person name="Pegot-Espagnet P."/>
            <person name="Pouilly N."/>
            <person name="Raftis F."/>
            <person name="Sallet E."/>
            <person name="Schiex T."/>
            <person name="Thomas J."/>
            <person name="Vandecasteele C."/>
            <person name="Vares D."/>
            <person name="Vear F."/>
            <person name="Vautrin S."/>
            <person name="Crespi M."/>
            <person name="Mangin B."/>
            <person name="Burke J.M."/>
            <person name="Salse J."/>
            <person name="Munos S."/>
            <person name="Vincourt P."/>
            <person name="Rieseberg L.H."/>
            <person name="Langlade N.B."/>
        </authorList>
    </citation>
    <scope>NUCLEOTIDE SEQUENCE</scope>
    <source>
        <tissue evidence="1">Leaves</tissue>
    </source>
</reference>
<dbReference type="Proteomes" id="UP000215914">
    <property type="component" value="Unassembled WGS sequence"/>
</dbReference>
<name>A0A9K3DSL8_HELAN</name>
<gene>
    <name evidence="1" type="ORF">HanXRQr2_Chr16g0743961</name>
</gene>
<organism evidence="1 2">
    <name type="scientific">Helianthus annuus</name>
    <name type="common">Common sunflower</name>
    <dbReference type="NCBI Taxonomy" id="4232"/>
    <lineage>
        <taxon>Eukaryota</taxon>
        <taxon>Viridiplantae</taxon>
        <taxon>Streptophyta</taxon>
        <taxon>Embryophyta</taxon>
        <taxon>Tracheophyta</taxon>
        <taxon>Spermatophyta</taxon>
        <taxon>Magnoliopsida</taxon>
        <taxon>eudicotyledons</taxon>
        <taxon>Gunneridae</taxon>
        <taxon>Pentapetalae</taxon>
        <taxon>asterids</taxon>
        <taxon>campanulids</taxon>
        <taxon>Asterales</taxon>
        <taxon>Asteraceae</taxon>
        <taxon>Asteroideae</taxon>
        <taxon>Heliantheae alliance</taxon>
        <taxon>Heliantheae</taxon>
        <taxon>Helianthus</taxon>
    </lineage>
</organism>
<dbReference type="EMBL" id="MNCJ02000331">
    <property type="protein sequence ID" value="KAF5759662.1"/>
    <property type="molecule type" value="Genomic_DNA"/>
</dbReference>
<accession>A0A9K3DSL8</accession>
<dbReference type="Gramene" id="mRNA:HanXRQr2_Chr16g0743961">
    <property type="protein sequence ID" value="CDS:HanXRQr2_Chr16g0743961.1"/>
    <property type="gene ID" value="HanXRQr2_Chr16g0743961"/>
</dbReference>
<evidence type="ECO:0000313" key="1">
    <source>
        <dbReference type="EMBL" id="KAF5759662.1"/>
    </source>
</evidence>
<dbReference type="AlphaFoldDB" id="A0A9K3DSL8"/>
<protein>
    <submittedName>
        <fullName evidence="1">Uncharacterized protein</fullName>
    </submittedName>
</protein>
<evidence type="ECO:0000313" key="2">
    <source>
        <dbReference type="Proteomes" id="UP000215914"/>
    </source>
</evidence>
<keyword evidence="2" id="KW-1185">Reference proteome</keyword>